<dbReference type="InterPro" id="IPR001653">
    <property type="entry name" value="DAP_epimerase_DapF"/>
</dbReference>
<name>A0ABT1PTX0_9ACTN</name>
<comment type="similarity">
    <text evidence="1 3">Belongs to the diaminopimelate epimerase family.</text>
</comment>
<reference evidence="5" key="1">
    <citation type="submission" date="2022-06" db="EMBL/GenBank/DDBJ databases">
        <title>Draft genome sequence of Streptomyces sp. RB6PN25 isolated from peat swamp forest in Thailand.</title>
        <authorList>
            <person name="Duangmal K."/>
            <person name="Klaysubun C."/>
        </authorList>
    </citation>
    <scope>NUCLEOTIDE SEQUENCE</scope>
    <source>
        <strain evidence="5">RB6PN25</strain>
    </source>
</reference>
<evidence type="ECO:0000256" key="4">
    <source>
        <dbReference type="NCBIfam" id="TIGR00652"/>
    </source>
</evidence>
<keyword evidence="6" id="KW-1185">Reference proteome</keyword>
<comment type="subunit">
    <text evidence="3">Homodimer.</text>
</comment>
<evidence type="ECO:0000313" key="5">
    <source>
        <dbReference type="EMBL" id="MCQ4081116.1"/>
    </source>
</evidence>
<comment type="function">
    <text evidence="3">Catalyzes the stereoinversion of LL-2,6-diaminopimelate (L,L-DAP) to meso-diaminopimelate (meso-DAP), a precursor of L-lysine and an essential component of the bacterial peptidoglycan.</text>
</comment>
<proteinExistence type="inferred from homology"/>
<feature type="binding site" evidence="3">
    <location>
        <begin position="219"/>
        <end position="220"/>
    </location>
    <ligand>
        <name>substrate</name>
    </ligand>
</feature>
<organism evidence="5 6">
    <name type="scientific">Streptomyces humicola</name>
    <dbReference type="NCBI Taxonomy" id="2953240"/>
    <lineage>
        <taxon>Bacteria</taxon>
        <taxon>Bacillati</taxon>
        <taxon>Actinomycetota</taxon>
        <taxon>Actinomycetes</taxon>
        <taxon>Kitasatosporales</taxon>
        <taxon>Streptomycetaceae</taxon>
        <taxon>Streptomyces</taxon>
    </lineage>
</organism>
<dbReference type="Proteomes" id="UP001057702">
    <property type="component" value="Unassembled WGS sequence"/>
</dbReference>
<evidence type="ECO:0000256" key="1">
    <source>
        <dbReference type="ARBA" id="ARBA00010219"/>
    </source>
</evidence>
<comment type="subcellular location">
    <subcellularLocation>
        <location evidence="3">Cytoplasm</location>
    </subcellularLocation>
</comment>
<sequence>MRQDTWHPADFVKYEALGNNYVVVDPRYAAFAPLPENVRRVCDRNRGLGADGLLYGPLPAADGFRLLTFNADGSECGGSGNGLRIFAWYLRESGHTEADVMTLRTPSGTSTATIVDADSGVVRVGLGTARPDSGAVGARGPARTMLREPLDAAGRRWEAGCVRLGSPHCVLPLADAPADAGLARRVGAAVSSHDLFPDRINVELLHVTDRENLSIEVFERVAGHVPASGSGAAAAAYVAHARGLSGPRVTVHMPGGRVTVDIGEDGAVSLTGEVGPVLRGHWAPRLARSLSG</sequence>
<dbReference type="PANTHER" id="PTHR31689:SF0">
    <property type="entry name" value="DIAMINOPIMELATE EPIMERASE"/>
    <property type="match status" value="1"/>
</dbReference>
<keyword evidence="2 3" id="KW-0413">Isomerase</keyword>
<dbReference type="EC" id="5.1.1.7" evidence="3 4"/>
<evidence type="ECO:0000256" key="3">
    <source>
        <dbReference type="HAMAP-Rule" id="MF_00197"/>
    </source>
</evidence>
<dbReference type="GO" id="GO:0008837">
    <property type="term" value="F:diaminopimelate epimerase activity"/>
    <property type="evidence" value="ECO:0007669"/>
    <property type="project" value="UniProtKB-EC"/>
</dbReference>
<comment type="pathway">
    <text evidence="3">Amino-acid biosynthesis; L-lysine biosynthesis via DAP pathway; DL-2,6-diaminopimelate from LL-2,6-diaminopimelate: step 1/1.</text>
</comment>
<feature type="binding site" evidence="3">
    <location>
        <position position="201"/>
    </location>
    <ligand>
        <name>substrate</name>
    </ligand>
</feature>
<feature type="binding site" evidence="3">
    <location>
        <position position="19"/>
    </location>
    <ligand>
        <name>substrate</name>
    </ligand>
</feature>
<keyword evidence="3" id="KW-0963">Cytoplasm</keyword>
<protein>
    <recommendedName>
        <fullName evidence="3 4">Diaminopimelate epimerase</fullName>
        <shortName evidence="3">DAP epimerase</shortName>
        <ecNumber evidence="3 4">5.1.1.7</ecNumber>
    </recommendedName>
    <alternativeName>
        <fullName evidence="3">PLP-independent amino acid racemase</fullName>
    </alternativeName>
</protein>
<comment type="caution">
    <text evidence="5">The sequence shown here is derived from an EMBL/GenBank/DDBJ whole genome shotgun (WGS) entry which is preliminary data.</text>
</comment>
<evidence type="ECO:0000256" key="2">
    <source>
        <dbReference type="ARBA" id="ARBA00023235"/>
    </source>
</evidence>
<keyword evidence="3" id="KW-0457">Lysine biosynthesis</keyword>
<comment type="catalytic activity">
    <reaction evidence="3">
        <text>(2S,6S)-2,6-diaminopimelate = meso-2,6-diaminopimelate</text>
        <dbReference type="Rhea" id="RHEA:15393"/>
        <dbReference type="ChEBI" id="CHEBI:57609"/>
        <dbReference type="ChEBI" id="CHEBI:57791"/>
        <dbReference type="EC" id="5.1.1.7"/>
    </reaction>
</comment>
<comment type="caution">
    <text evidence="3">Lacks conserved residue(s) required for the propagation of feature annotation.</text>
</comment>
<feature type="binding site" evidence="3">
    <location>
        <begin position="229"/>
        <end position="230"/>
    </location>
    <ligand>
        <name>substrate</name>
    </ligand>
</feature>
<dbReference type="PANTHER" id="PTHR31689">
    <property type="entry name" value="DIAMINOPIMELATE EPIMERASE, CHLOROPLASTIC"/>
    <property type="match status" value="1"/>
</dbReference>
<dbReference type="Pfam" id="PF01678">
    <property type="entry name" value="DAP_epimerase"/>
    <property type="match status" value="2"/>
</dbReference>
<feature type="site" description="Could be important to modulate the pK values of the two catalytic cysteine residues" evidence="3">
    <location>
        <position position="219"/>
    </location>
</feature>
<dbReference type="NCBIfam" id="TIGR00652">
    <property type="entry name" value="DapF"/>
    <property type="match status" value="1"/>
</dbReference>
<feature type="binding site" evidence="3">
    <location>
        <begin position="80"/>
        <end position="81"/>
    </location>
    <ligand>
        <name>substrate</name>
    </ligand>
</feature>
<dbReference type="SUPFAM" id="SSF54506">
    <property type="entry name" value="Diaminopimelate epimerase-like"/>
    <property type="match status" value="2"/>
</dbReference>
<dbReference type="HAMAP" id="MF_00197">
    <property type="entry name" value="DAP_epimerase"/>
    <property type="match status" value="1"/>
</dbReference>
<gene>
    <name evidence="3 5" type="primary">dapF</name>
    <name evidence="5" type="ORF">NGB36_11005</name>
</gene>
<dbReference type="RefSeq" id="WP_255920022.1">
    <property type="nucleotide sequence ID" value="NZ_JANFNG010000006.1"/>
</dbReference>
<accession>A0ABT1PTX0</accession>
<evidence type="ECO:0000313" key="6">
    <source>
        <dbReference type="Proteomes" id="UP001057702"/>
    </source>
</evidence>
<dbReference type="EMBL" id="JANFNG010000006">
    <property type="protein sequence ID" value="MCQ4081116.1"/>
    <property type="molecule type" value="Genomic_DNA"/>
</dbReference>
<keyword evidence="3" id="KW-0028">Amino-acid biosynthesis</keyword>
<feature type="site" description="Could be important to modulate the pK values of the two catalytic cysteine residues" evidence="3">
    <location>
        <position position="168"/>
    </location>
</feature>
<dbReference type="Gene3D" id="3.10.310.10">
    <property type="entry name" value="Diaminopimelate Epimerase, Chain A, domain 1"/>
    <property type="match status" value="2"/>
</dbReference>
<feature type="binding site" evidence="3">
    <location>
        <position position="70"/>
    </location>
    <ligand>
        <name>substrate</name>
    </ligand>
</feature>